<dbReference type="GO" id="GO:0051287">
    <property type="term" value="F:NAD binding"/>
    <property type="evidence" value="ECO:0007669"/>
    <property type="project" value="InterPro"/>
</dbReference>
<dbReference type="GO" id="GO:0016616">
    <property type="term" value="F:oxidoreductase activity, acting on the CH-OH group of donors, NAD or NADP as acceptor"/>
    <property type="evidence" value="ECO:0007669"/>
    <property type="project" value="InterPro"/>
</dbReference>
<evidence type="ECO:0000256" key="3">
    <source>
        <dbReference type="ARBA" id="ARBA00005854"/>
    </source>
</evidence>
<dbReference type="InterPro" id="IPR000884">
    <property type="entry name" value="TSP1_rpt"/>
</dbReference>
<evidence type="ECO:0000256" key="1">
    <source>
        <dbReference type="ARBA" id="ARBA00004123"/>
    </source>
</evidence>
<evidence type="ECO:0000256" key="9">
    <source>
        <dbReference type="ARBA" id="ARBA00023002"/>
    </source>
</evidence>
<name>A0A444V4U2_ACIRT</name>
<dbReference type="InterPro" id="IPR043322">
    <property type="entry name" value="CtBP"/>
</dbReference>
<dbReference type="GO" id="GO:0007155">
    <property type="term" value="P:cell adhesion"/>
    <property type="evidence" value="ECO:0007669"/>
    <property type="project" value="UniProtKB-KW"/>
</dbReference>
<dbReference type="InterPro" id="IPR038678">
    <property type="entry name" value="Spondin_N_sf"/>
</dbReference>
<dbReference type="InterPro" id="IPR029753">
    <property type="entry name" value="D-isomer_DH_CS"/>
</dbReference>
<dbReference type="PANTHER" id="PTHR46029">
    <property type="entry name" value="C-TERMINAL-BINDING PROTEIN"/>
    <property type="match status" value="1"/>
</dbReference>
<dbReference type="GO" id="GO:0005634">
    <property type="term" value="C:nucleus"/>
    <property type="evidence" value="ECO:0007669"/>
    <property type="project" value="UniProtKB-SubCell"/>
</dbReference>
<dbReference type="SUPFAM" id="SSF51735">
    <property type="entry name" value="NAD(P)-binding Rossmann-fold domains"/>
    <property type="match status" value="1"/>
</dbReference>
<evidence type="ECO:0000313" key="14">
    <source>
        <dbReference type="EMBL" id="RXM95441.1"/>
    </source>
</evidence>
<feature type="domain" description="Spondin" evidence="13">
    <location>
        <begin position="393"/>
        <end position="583"/>
    </location>
</feature>
<dbReference type="Pfam" id="PF19028">
    <property type="entry name" value="TSP1_spondin"/>
    <property type="match status" value="1"/>
</dbReference>
<dbReference type="Gene3D" id="2.20.100.10">
    <property type="entry name" value="Thrombospondin type-1 (TSP1) repeat"/>
    <property type="match status" value="1"/>
</dbReference>
<evidence type="ECO:0000256" key="8">
    <source>
        <dbReference type="ARBA" id="ARBA00022889"/>
    </source>
</evidence>
<evidence type="ECO:0000256" key="12">
    <source>
        <dbReference type="ARBA" id="ARBA00023242"/>
    </source>
</evidence>
<comment type="subcellular location">
    <subcellularLocation>
        <location evidence="1">Nucleus</location>
    </subcellularLocation>
    <subcellularLocation>
        <location evidence="2">Secreted</location>
        <location evidence="2">Extracellular space</location>
        <location evidence="2">Extracellular matrix</location>
    </subcellularLocation>
</comment>
<dbReference type="PROSITE" id="PS50092">
    <property type="entry name" value="TSP1"/>
    <property type="match status" value="1"/>
</dbReference>
<keyword evidence="10" id="KW-1015">Disulfide bond</keyword>
<dbReference type="Gene3D" id="2.60.40.2130">
    <property type="entry name" value="F-spondin domain"/>
    <property type="match status" value="1"/>
</dbReference>
<dbReference type="Pfam" id="PF00389">
    <property type="entry name" value="2-Hacid_dh"/>
    <property type="match status" value="1"/>
</dbReference>
<sequence length="689" mass="76587">MALMDKHKVKRQRLDRICEGIRPPILNGPMHPRPLVALLDGRDCTVEMPILKDVATVAFCDAQSTQEIHEKVLNEAVGAMMYHTITLSRDDLDKFKGLRIIVRIGSGFDNIDIKAAAELGRIGQAVALRAKAFGFSVIFYDPYLPDGVERSLGLQRMSTLQDLLIHSDCVSLHCCLNEHNHHLINDFTIKQMRQGAFLVNTARGGLVDEKALAQALKEGRIRGAALDVHETEPFSFSQGALKDAPNLICTPHTAWYSEQASIESREEAAKEVRRAITGRIPDSLKNCVNKEYLMAAAQWPTMDPASVHQELNGASAYSAWLLNLVKKVAVQMLLNPGSRSSEIDHLSNSPKLNTTLNNWNQIMSAELLPPGWLQRTLAVMLWLSCGSALRLANQMACTARSPATYILVFTGQWNPTTFPKQYPMFRPPAQWSKLIAVSHSSRFHLWQEGSLASQGVQMFAERGVTAALIKETKEVKKSTKSVHGVYRAPGISNGIGHTSTELHMQPRSPRLSLMGKIIPSPDWFVGVDSLDLCDGGQWVQEVSLDLYPYDAGTDSGFTFSSPNYLTVPQENITQITSQNPNHPANSFYYPKLEKLPPLARLTLTRQTGHLPGHKQFSNHILREAGSKRYSETPLDCEVSRWSSWGLCLEKCGRPGVRHRTRYILLQPANSGTACPDLEEGETCFSENCI</sequence>
<evidence type="ECO:0000256" key="6">
    <source>
        <dbReference type="ARBA" id="ARBA00022723"/>
    </source>
</evidence>
<dbReference type="Pfam" id="PF06468">
    <property type="entry name" value="Spond_N"/>
    <property type="match status" value="1"/>
</dbReference>
<dbReference type="GO" id="GO:0006357">
    <property type="term" value="P:regulation of transcription by RNA polymerase II"/>
    <property type="evidence" value="ECO:0007669"/>
    <property type="project" value="TreeGrafter"/>
</dbReference>
<dbReference type="Pfam" id="PF02826">
    <property type="entry name" value="2-Hacid_dh_C"/>
    <property type="match status" value="1"/>
</dbReference>
<keyword evidence="8" id="KW-0130">Cell adhesion</keyword>
<dbReference type="GO" id="GO:0001221">
    <property type="term" value="F:transcription coregulator binding"/>
    <property type="evidence" value="ECO:0007669"/>
    <property type="project" value="TreeGrafter"/>
</dbReference>
<evidence type="ECO:0000313" key="15">
    <source>
        <dbReference type="Proteomes" id="UP000289886"/>
    </source>
</evidence>
<dbReference type="GO" id="GO:0046872">
    <property type="term" value="F:metal ion binding"/>
    <property type="evidence" value="ECO:0007669"/>
    <property type="project" value="UniProtKB-KW"/>
</dbReference>
<dbReference type="GO" id="GO:0140297">
    <property type="term" value="F:DNA-binding transcription factor binding"/>
    <property type="evidence" value="ECO:0007669"/>
    <property type="project" value="TreeGrafter"/>
</dbReference>
<evidence type="ECO:0000256" key="4">
    <source>
        <dbReference type="ARBA" id="ARBA00022525"/>
    </source>
</evidence>
<evidence type="ECO:0000256" key="5">
    <source>
        <dbReference type="ARBA" id="ARBA00022530"/>
    </source>
</evidence>
<dbReference type="SMART" id="SM00209">
    <property type="entry name" value="TSP1"/>
    <property type="match status" value="1"/>
</dbReference>
<dbReference type="InterPro" id="IPR009465">
    <property type="entry name" value="Spondin_N"/>
</dbReference>
<keyword evidence="6" id="KW-0479">Metal-binding</keyword>
<dbReference type="CDD" id="cd05299">
    <property type="entry name" value="CtBP_dh"/>
    <property type="match status" value="1"/>
</dbReference>
<dbReference type="InterPro" id="IPR006139">
    <property type="entry name" value="D-isomer_2_OHA_DH_cat_dom"/>
</dbReference>
<dbReference type="GO" id="GO:0003714">
    <property type="term" value="F:transcription corepressor activity"/>
    <property type="evidence" value="ECO:0007669"/>
    <property type="project" value="InterPro"/>
</dbReference>
<dbReference type="SUPFAM" id="SSF82895">
    <property type="entry name" value="TSP-1 type 1 repeat"/>
    <property type="match status" value="1"/>
</dbReference>
<comment type="similarity">
    <text evidence="3">Belongs to the D-isomer specific 2-hydroxyacid dehydrogenase family.</text>
</comment>
<keyword evidence="4" id="KW-0964">Secreted</keyword>
<dbReference type="InterPro" id="IPR044004">
    <property type="entry name" value="TSP1_spondin_dom"/>
</dbReference>
<keyword evidence="5" id="KW-0272">Extracellular matrix</keyword>
<keyword evidence="7" id="KW-0732">Signal</keyword>
<dbReference type="EMBL" id="SCEB01002387">
    <property type="protein sequence ID" value="RXM95441.1"/>
    <property type="molecule type" value="Genomic_DNA"/>
</dbReference>
<dbReference type="InterPro" id="IPR051638">
    <property type="entry name" value="CTBP_dehydrogenase"/>
</dbReference>
<dbReference type="PANTHER" id="PTHR46029:SF1">
    <property type="entry name" value="C-TERMINAL BINDING PROTEIN-LIKE"/>
    <property type="match status" value="1"/>
</dbReference>
<comment type="caution">
    <text evidence="14">The sequence shown here is derived from an EMBL/GenBank/DDBJ whole genome shotgun (WGS) entry which is preliminary data.</text>
</comment>
<evidence type="ECO:0000256" key="10">
    <source>
        <dbReference type="ARBA" id="ARBA00023157"/>
    </source>
</evidence>
<evidence type="ECO:0000256" key="2">
    <source>
        <dbReference type="ARBA" id="ARBA00004498"/>
    </source>
</evidence>
<keyword evidence="11" id="KW-0325">Glycoprotein</keyword>
<dbReference type="InterPro" id="IPR036291">
    <property type="entry name" value="NAD(P)-bd_dom_sf"/>
</dbReference>
<dbReference type="FunFam" id="2.20.100.10:FF:000037">
    <property type="entry name" value="Spondin 2"/>
    <property type="match status" value="1"/>
</dbReference>
<dbReference type="PROSITE" id="PS51020">
    <property type="entry name" value="SPONDIN"/>
    <property type="match status" value="1"/>
</dbReference>
<evidence type="ECO:0000256" key="11">
    <source>
        <dbReference type="ARBA" id="ARBA00023180"/>
    </source>
</evidence>
<reference evidence="14 15" key="1">
    <citation type="submission" date="2019-01" db="EMBL/GenBank/DDBJ databases">
        <title>Draft Genome and Complete Hox-Cluster Characterization of the Sterlet Sturgeon (Acipenser ruthenus).</title>
        <authorList>
            <person name="Wei Q."/>
        </authorList>
    </citation>
    <scope>NUCLEOTIDE SEQUENCE [LARGE SCALE GENOMIC DNA]</scope>
    <source>
        <strain evidence="14">WHYD16114868_AA</strain>
        <tissue evidence="14">Blood</tissue>
    </source>
</reference>
<accession>A0A444V4U2</accession>
<protein>
    <submittedName>
        <fullName evidence="14">C-terminal-binding protein 1</fullName>
    </submittedName>
</protein>
<organism evidence="14 15">
    <name type="scientific">Acipenser ruthenus</name>
    <name type="common">Sterlet sturgeon</name>
    <dbReference type="NCBI Taxonomy" id="7906"/>
    <lineage>
        <taxon>Eukaryota</taxon>
        <taxon>Metazoa</taxon>
        <taxon>Chordata</taxon>
        <taxon>Craniata</taxon>
        <taxon>Vertebrata</taxon>
        <taxon>Euteleostomi</taxon>
        <taxon>Actinopterygii</taxon>
        <taxon>Chondrostei</taxon>
        <taxon>Acipenseriformes</taxon>
        <taxon>Acipenseridae</taxon>
        <taxon>Acipenser</taxon>
    </lineage>
</organism>
<keyword evidence="15" id="KW-1185">Reference proteome</keyword>
<dbReference type="PROSITE" id="PS00671">
    <property type="entry name" value="D_2_HYDROXYACID_DH_3"/>
    <property type="match status" value="1"/>
</dbReference>
<dbReference type="InterPro" id="IPR036383">
    <property type="entry name" value="TSP1_rpt_sf"/>
</dbReference>
<dbReference type="GO" id="GO:0003713">
    <property type="term" value="F:transcription coactivator activity"/>
    <property type="evidence" value="ECO:0007669"/>
    <property type="project" value="TreeGrafter"/>
</dbReference>
<dbReference type="NCBIfam" id="NF038123">
    <property type="entry name" value="NF038123_dom"/>
    <property type="match status" value="1"/>
</dbReference>
<keyword evidence="12" id="KW-0539">Nucleus</keyword>
<dbReference type="Proteomes" id="UP000289886">
    <property type="component" value="Unassembled WGS sequence"/>
</dbReference>
<dbReference type="Gene3D" id="3.40.50.720">
    <property type="entry name" value="NAD(P)-binding Rossmann-like Domain"/>
    <property type="match status" value="2"/>
</dbReference>
<dbReference type="AlphaFoldDB" id="A0A444V4U2"/>
<evidence type="ECO:0000259" key="13">
    <source>
        <dbReference type="PROSITE" id="PS51020"/>
    </source>
</evidence>
<dbReference type="SUPFAM" id="SSF52283">
    <property type="entry name" value="Formate/glycerate dehydrogenase catalytic domain-like"/>
    <property type="match status" value="1"/>
</dbReference>
<dbReference type="InterPro" id="IPR006140">
    <property type="entry name" value="D-isomer_DH_NAD-bd"/>
</dbReference>
<proteinExistence type="inferred from homology"/>
<gene>
    <name evidence="14" type="ORF">EOD39_16877</name>
</gene>
<keyword evidence="9" id="KW-0560">Oxidoreductase</keyword>
<evidence type="ECO:0000256" key="7">
    <source>
        <dbReference type="ARBA" id="ARBA00022729"/>
    </source>
</evidence>